<dbReference type="Pfam" id="PF01963">
    <property type="entry name" value="TraB_PrgY_gumN"/>
    <property type="match status" value="1"/>
</dbReference>
<dbReference type="RefSeq" id="WP_216519222.1">
    <property type="nucleotide sequence ID" value="NZ_JAHLPM010000007.1"/>
</dbReference>
<accession>A0ABS6E6U9</accession>
<gene>
    <name evidence="1" type="ORF">KQI42_09590</name>
</gene>
<name>A0ABS6E6U9_9FIRM</name>
<dbReference type="EMBL" id="JAHLPM010000007">
    <property type="protein sequence ID" value="MBU5438261.1"/>
    <property type="molecule type" value="Genomic_DNA"/>
</dbReference>
<dbReference type="Proteomes" id="UP000749471">
    <property type="component" value="Unassembled WGS sequence"/>
</dbReference>
<evidence type="ECO:0000313" key="1">
    <source>
        <dbReference type="EMBL" id="MBU5438261.1"/>
    </source>
</evidence>
<comment type="caution">
    <text evidence="1">The sequence shown here is derived from an EMBL/GenBank/DDBJ whole genome shotgun (WGS) entry which is preliminary data.</text>
</comment>
<keyword evidence="2" id="KW-1185">Reference proteome</keyword>
<dbReference type="CDD" id="cd14789">
    <property type="entry name" value="Tiki"/>
    <property type="match status" value="1"/>
</dbReference>
<reference evidence="1 2" key="1">
    <citation type="submission" date="2021-06" db="EMBL/GenBank/DDBJ databases">
        <authorList>
            <person name="Sun Q."/>
            <person name="Li D."/>
        </authorList>
    </citation>
    <scope>NUCLEOTIDE SEQUENCE [LARGE SCALE GENOMIC DNA]</scope>
    <source>
        <strain evidence="1 2">MSJ-40</strain>
    </source>
</reference>
<sequence>MNKTKKVCFKNIKACTVSWVIILAIIFSTVAPVIADDVSQIQISRWAISELNEGEKYGIYPISWYYDGFLENISEDKLNLLLERTAEKLAGLDLKKNEYFKPILYTADGTRKAVLTALYNLLNQYELSKILNVKQETPIEYMQRRGILIGINKELKLEQPCTTEQAVIFATRLISDTYEVHEGGSQGFLWKVSKGKNTIYLLGSIHVGDTNLYPISKRLKDAFEESDSLIVEANLMKQEGMNEFIQESMYTDGTSLKDHISKETYEKFIKVIEEIKLPKETYEQLKPWRIANDLTLVGTTSDSKTTEAAQQAATLGIDMYFITRAALTGKPIEELEGLKYQANLFNGLSQEIQEEYLNGALDNILNPQSKEALNEVDMMKTWLEQWHKGDVDGFTKSYSSIMEGSNDEFSQMLLGKRDEDMASKLIQLLESDDEGTYLVVVGSGHLVVKDTVIDQLKKKGYTVENIK</sequence>
<dbReference type="InterPro" id="IPR002816">
    <property type="entry name" value="TraB/PrgY/GumN_fam"/>
</dbReference>
<proteinExistence type="predicted"/>
<dbReference type="PANTHER" id="PTHR40590">
    <property type="entry name" value="CYTOPLASMIC PROTEIN-RELATED"/>
    <property type="match status" value="1"/>
</dbReference>
<evidence type="ECO:0000313" key="2">
    <source>
        <dbReference type="Proteomes" id="UP000749471"/>
    </source>
</evidence>
<dbReference type="PANTHER" id="PTHR40590:SF1">
    <property type="entry name" value="CYTOPLASMIC PROTEIN"/>
    <property type="match status" value="1"/>
</dbReference>
<protein>
    <submittedName>
        <fullName evidence="1">TraB/GumN family protein</fullName>
    </submittedName>
</protein>
<organism evidence="1 2">
    <name type="scientific">Tissierella simiarum</name>
    <dbReference type="NCBI Taxonomy" id="2841534"/>
    <lineage>
        <taxon>Bacteria</taxon>
        <taxon>Bacillati</taxon>
        <taxon>Bacillota</taxon>
        <taxon>Tissierellia</taxon>
        <taxon>Tissierellales</taxon>
        <taxon>Tissierellaceae</taxon>
        <taxon>Tissierella</taxon>
    </lineage>
</organism>
<dbReference type="InterPro" id="IPR047111">
    <property type="entry name" value="YbaP-like"/>
</dbReference>